<accession>A0A813BAN1</accession>
<evidence type="ECO:0000256" key="1">
    <source>
        <dbReference type="SAM" id="MobiDB-lite"/>
    </source>
</evidence>
<evidence type="ECO:0000256" key="2">
    <source>
        <dbReference type="SAM" id="Phobius"/>
    </source>
</evidence>
<dbReference type="OrthoDB" id="421924at2759"/>
<sequence>MFSCECLTVRVACSPVEHRMATLGPGILVEGNSEEESAVLREEILHKAGLLTRFGLQEEIAEQPTQPSLPAPEPAGSDQEDDDTFIVVKSEFLKLEDPELPLSDETLSRLLDVPEAAAVRGNSELAKELLAVDSTQFPNLCLQIKSFLDIGSDEDFVYREEVSKLRALRAAQRAKLSASSWDADLAWISQLLPWVALFFLCWLLYYIANPTNDIVPEGRMPTLDEWLQKKAPNLAGSWGGRAPPPRQ</sequence>
<keyword evidence="2" id="KW-0812">Transmembrane</keyword>
<feature type="non-terminal residue" evidence="3">
    <location>
        <position position="247"/>
    </location>
</feature>
<keyword evidence="2" id="KW-0472">Membrane</keyword>
<evidence type="ECO:0000313" key="3">
    <source>
        <dbReference type="EMBL" id="CAE7897002.1"/>
    </source>
</evidence>
<gene>
    <name evidence="3" type="primary">aurka-b</name>
    <name evidence="3" type="ORF">SNEC2469_LOCUS30064</name>
</gene>
<reference evidence="3" key="1">
    <citation type="submission" date="2021-02" db="EMBL/GenBank/DDBJ databases">
        <authorList>
            <person name="Dougan E. K."/>
            <person name="Rhodes N."/>
            <person name="Thang M."/>
            <person name="Chan C."/>
        </authorList>
    </citation>
    <scope>NUCLEOTIDE SEQUENCE</scope>
</reference>
<keyword evidence="2" id="KW-1133">Transmembrane helix</keyword>
<feature type="region of interest" description="Disordered" evidence="1">
    <location>
        <begin position="61"/>
        <end position="81"/>
    </location>
</feature>
<dbReference type="Proteomes" id="UP000601435">
    <property type="component" value="Unassembled WGS sequence"/>
</dbReference>
<evidence type="ECO:0000313" key="4">
    <source>
        <dbReference type="Proteomes" id="UP000601435"/>
    </source>
</evidence>
<name>A0A813BAN1_9DINO</name>
<feature type="transmembrane region" description="Helical" evidence="2">
    <location>
        <begin position="185"/>
        <end position="208"/>
    </location>
</feature>
<protein>
    <submittedName>
        <fullName evidence="3">Aurka-b protein</fullName>
    </submittedName>
</protein>
<dbReference type="AlphaFoldDB" id="A0A813BAN1"/>
<organism evidence="3 4">
    <name type="scientific">Symbiodinium necroappetens</name>
    <dbReference type="NCBI Taxonomy" id="1628268"/>
    <lineage>
        <taxon>Eukaryota</taxon>
        <taxon>Sar</taxon>
        <taxon>Alveolata</taxon>
        <taxon>Dinophyceae</taxon>
        <taxon>Suessiales</taxon>
        <taxon>Symbiodiniaceae</taxon>
        <taxon>Symbiodinium</taxon>
    </lineage>
</organism>
<keyword evidence="4" id="KW-1185">Reference proteome</keyword>
<comment type="caution">
    <text evidence="3">The sequence shown here is derived from an EMBL/GenBank/DDBJ whole genome shotgun (WGS) entry which is preliminary data.</text>
</comment>
<proteinExistence type="predicted"/>
<dbReference type="EMBL" id="CAJNJA010069097">
    <property type="protein sequence ID" value="CAE7897002.1"/>
    <property type="molecule type" value="Genomic_DNA"/>
</dbReference>